<organism evidence="1 2">
    <name type="scientific">Candidatus Defluviibacterium haderslevense</name>
    <dbReference type="NCBI Taxonomy" id="2981993"/>
    <lineage>
        <taxon>Bacteria</taxon>
        <taxon>Pseudomonadati</taxon>
        <taxon>Bacteroidota</taxon>
        <taxon>Saprospiria</taxon>
        <taxon>Saprospirales</taxon>
        <taxon>Saprospiraceae</taxon>
        <taxon>Candidatus Defluviibacterium</taxon>
    </lineage>
</organism>
<evidence type="ECO:0000313" key="2">
    <source>
        <dbReference type="Proteomes" id="UP000808349"/>
    </source>
</evidence>
<dbReference type="EMBL" id="JADKFW010000010">
    <property type="protein sequence ID" value="MBK9718404.1"/>
    <property type="molecule type" value="Genomic_DNA"/>
</dbReference>
<evidence type="ECO:0000313" key="1">
    <source>
        <dbReference type="EMBL" id="MBK9718404.1"/>
    </source>
</evidence>
<gene>
    <name evidence="1" type="ORF">IPO85_13020</name>
</gene>
<sequence length="141" mass="17142">MFSYFPTYEEKESLNFYIRTDEKMILYLKNLKLYLDNRTMPVYTKYSTLASLDFEYNNDNGIKPFLLQNDWEELVSIIICCLTNNPNRFKILNNRLKKITDNIDIFKKNYNIYLFLDGLMQDNLILEEEFKYYVKQFNIAK</sequence>
<dbReference type="Proteomes" id="UP000808349">
    <property type="component" value="Unassembled WGS sequence"/>
</dbReference>
<dbReference type="AlphaFoldDB" id="A0A9D7XDX2"/>
<name>A0A9D7XDX2_9BACT</name>
<proteinExistence type="predicted"/>
<reference evidence="1 2" key="1">
    <citation type="submission" date="2020-10" db="EMBL/GenBank/DDBJ databases">
        <title>Connecting structure to function with the recovery of over 1000 high-quality activated sludge metagenome-assembled genomes encoding full-length rRNA genes using long-read sequencing.</title>
        <authorList>
            <person name="Singleton C.M."/>
            <person name="Petriglieri F."/>
            <person name="Kristensen J.M."/>
            <person name="Kirkegaard R.H."/>
            <person name="Michaelsen T.Y."/>
            <person name="Andersen M.H."/>
            <person name="Karst S.M."/>
            <person name="Dueholm M.S."/>
            <person name="Nielsen P.H."/>
            <person name="Albertsen M."/>
        </authorList>
    </citation>
    <scope>NUCLEOTIDE SEQUENCE [LARGE SCALE GENOMIC DNA]</scope>
    <source>
        <strain evidence="1">Ribe_18-Q3-R11-54_BAT3C.373</strain>
    </source>
</reference>
<accession>A0A9D7XDX2</accession>
<comment type="caution">
    <text evidence="1">The sequence shown here is derived from an EMBL/GenBank/DDBJ whole genome shotgun (WGS) entry which is preliminary data.</text>
</comment>
<protein>
    <submittedName>
        <fullName evidence="1">Uncharacterized protein</fullName>
    </submittedName>
</protein>